<dbReference type="InterPro" id="IPR046347">
    <property type="entry name" value="bZIP_sf"/>
</dbReference>
<gene>
    <name evidence="9" type="ORF">XA68_14577</name>
</gene>
<dbReference type="Pfam" id="PF00170">
    <property type="entry name" value="bZIP_1"/>
    <property type="match status" value="1"/>
</dbReference>
<feature type="compositionally biased region" description="Basic and acidic residues" evidence="7">
    <location>
        <begin position="431"/>
        <end position="449"/>
    </location>
</feature>
<feature type="compositionally biased region" description="Low complexity" evidence="7">
    <location>
        <begin position="315"/>
        <end position="335"/>
    </location>
</feature>
<dbReference type="STRING" id="268505.A0A2A9P8P4"/>
<keyword evidence="6" id="KW-0175">Coiled coil</keyword>
<evidence type="ECO:0000313" key="9">
    <source>
        <dbReference type="EMBL" id="PFH57789.1"/>
    </source>
</evidence>
<evidence type="ECO:0000256" key="7">
    <source>
        <dbReference type="SAM" id="MobiDB-lite"/>
    </source>
</evidence>
<dbReference type="Proteomes" id="UP000037136">
    <property type="component" value="Unassembled WGS sequence"/>
</dbReference>
<feature type="compositionally biased region" description="Low complexity" evidence="7">
    <location>
        <begin position="228"/>
        <end position="262"/>
    </location>
</feature>
<keyword evidence="3" id="KW-0238">DNA-binding</keyword>
<evidence type="ECO:0000256" key="3">
    <source>
        <dbReference type="ARBA" id="ARBA00023125"/>
    </source>
</evidence>
<evidence type="ECO:0000313" key="10">
    <source>
        <dbReference type="Proteomes" id="UP000037136"/>
    </source>
</evidence>
<feature type="compositionally biased region" description="Basic and acidic residues" evidence="7">
    <location>
        <begin position="25"/>
        <end position="39"/>
    </location>
</feature>
<proteinExistence type="predicted"/>
<feature type="compositionally biased region" description="Low complexity" evidence="7">
    <location>
        <begin position="280"/>
        <end position="297"/>
    </location>
</feature>
<feature type="compositionally biased region" description="Pro residues" evidence="7">
    <location>
        <begin position="298"/>
        <end position="314"/>
    </location>
</feature>
<feature type="domain" description="BZIP" evidence="8">
    <location>
        <begin position="447"/>
        <end position="510"/>
    </location>
</feature>
<dbReference type="AlphaFoldDB" id="A0A2A9P8P4"/>
<dbReference type="InterPro" id="IPR021755">
    <property type="entry name" value="TF_Aft1_HRA"/>
</dbReference>
<dbReference type="PRINTS" id="PR00043">
    <property type="entry name" value="LEUZIPPRJUN"/>
</dbReference>
<dbReference type="InterPro" id="IPR004827">
    <property type="entry name" value="bZIP"/>
</dbReference>
<dbReference type="FunFam" id="1.20.5.170:FF:000053">
    <property type="entry name" value="BZIP transcription factor AtfA"/>
    <property type="match status" value="1"/>
</dbReference>
<dbReference type="SUPFAM" id="SSF57959">
    <property type="entry name" value="Leucine zipper domain"/>
    <property type="match status" value="1"/>
</dbReference>
<evidence type="ECO:0000256" key="6">
    <source>
        <dbReference type="SAM" id="Coils"/>
    </source>
</evidence>
<comment type="caution">
    <text evidence="9">The sequence shown here is derived from an EMBL/GenBank/DDBJ whole genome shotgun (WGS) entry which is preliminary data.</text>
</comment>
<protein>
    <recommendedName>
        <fullName evidence="8">BZIP domain-containing protein</fullName>
    </recommendedName>
</protein>
<organism evidence="9 10">
    <name type="scientific">Ophiocordyceps unilateralis</name>
    <name type="common">Zombie-ant fungus</name>
    <name type="synonym">Torrubia unilateralis</name>
    <dbReference type="NCBI Taxonomy" id="268505"/>
    <lineage>
        <taxon>Eukaryota</taxon>
        <taxon>Fungi</taxon>
        <taxon>Dikarya</taxon>
        <taxon>Ascomycota</taxon>
        <taxon>Pezizomycotina</taxon>
        <taxon>Sordariomycetes</taxon>
        <taxon>Hypocreomycetidae</taxon>
        <taxon>Hypocreales</taxon>
        <taxon>Ophiocordycipitaceae</taxon>
        <taxon>Ophiocordyceps</taxon>
    </lineage>
</organism>
<keyword evidence="5" id="KW-0539">Nucleus</keyword>
<feature type="region of interest" description="Disordered" evidence="7">
    <location>
        <begin position="158"/>
        <end position="449"/>
    </location>
</feature>
<feature type="compositionally biased region" description="Polar residues" evidence="7">
    <location>
        <begin position="336"/>
        <end position="349"/>
    </location>
</feature>
<dbReference type="InterPro" id="IPR051027">
    <property type="entry name" value="bZIP_transcription_factors"/>
</dbReference>
<dbReference type="Pfam" id="PF11787">
    <property type="entry name" value="Aft1_HRR"/>
    <property type="match status" value="1"/>
</dbReference>
<name>A0A2A9P8P4_OPHUN</name>
<dbReference type="PROSITE" id="PS50217">
    <property type="entry name" value="BZIP"/>
    <property type="match status" value="1"/>
</dbReference>
<evidence type="ECO:0000256" key="2">
    <source>
        <dbReference type="ARBA" id="ARBA00023015"/>
    </source>
</evidence>
<dbReference type="PANTHER" id="PTHR19304">
    <property type="entry name" value="CYCLIC-AMP RESPONSE ELEMENT BINDING PROTEIN"/>
    <property type="match status" value="1"/>
</dbReference>
<dbReference type="EMBL" id="LAZP02000366">
    <property type="protein sequence ID" value="PFH57789.1"/>
    <property type="molecule type" value="Genomic_DNA"/>
</dbReference>
<dbReference type="InterPro" id="IPR020956">
    <property type="entry name" value="TF_Aft1_OSM"/>
</dbReference>
<feature type="coiled-coil region" evidence="6">
    <location>
        <begin position="472"/>
        <end position="506"/>
    </location>
</feature>
<feature type="region of interest" description="Disordered" evidence="7">
    <location>
        <begin position="1"/>
        <end position="120"/>
    </location>
</feature>
<evidence type="ECO:0000256" key="1">
    <source>
        <dbReference type="ARBA" id="ARBA00004123"/>
    </source>
</evidence>
<dbReference type="InterPro" id="IPR021756">
    <property type="entry name" value="TF_Aft1_HRR"/>
</dbReference>
<dbReference type="InterPro" id="IPR002112">
    <property type="entry name" value="Leuzip_Jun"/>
</dbReference>
<dbReference type="GO" id="GO:0003677">
    <property type="term" value="F:DNA binding"/>
    <property type="evidence" value="ECO:0007669"/>
    <property type="project" value="UniProtKB-KW"/>
</dbReference>
<dbReference type="GO" id="GO:0003700">
    <property type="term" value="F:DNA-binding transcription factor activity"/>
    <property type="evidence" value="ECO:0007669"/>
    <property type="project" value="InterPro"/>
</dbReference>
<keyword evidence="10" id="KW-1185">Reference proteome</keyword>
<reference evidence="9 10" key="1">
    <citation type="journal article" date="2015" name="BMC Genomics">
        <title>Gene expression during zombie ant biting behavior reflects the complexity underlying fungal parasitic behavioral manipulation.</title>
        <authorList>
            <person name="de Bekker C."/>
            <person name="Ohm R.A."/>
            <person name="Loreto R.G."/>
            <person name="Sebastian A."/>
            <person name="Albert I."/>
            <person name="Merrow M."/>
            <person name="Brachmann A."/>
            <person name="Hughes D.P."/>
        </authorList>
    </citation>
    <scope>NUCLEOTIDE SEQUENCE [LARGE SCALE GENOMIC DNA]</scope>
    <source>
        <strain evidence="9 10">SC16a</strain>
    </source>
</reference>
<dbReference type="SMART" id="SM00338">
    <property type="entry name" value="BRLZ"/>
    <property type="match status" value="1"/>
</dbReference>
<comment type="subcellular location">
    <subcellularLocation>
        <location evidence="1">Nucleus</location>
    </subcellularLocation>
</comment>
<sequence length="561" mass="58405">MGTSPTIASARGPSKSPKLSNNKPSRQDPSSDAKTESAGKLEGSSNAEVAKPLAPPPRPGQPQQAPGGTNTPDFFAPQVGGSLSLEPNPFEQSFGGGGGPETPGGTKLPPVAALTSPSSLLPGSNATPFNWGGGSLRTGPLSPAMLSGPANDYFSDAHHLRGGFPTPNESSLRSGLTPGGSGSMFPAPSPNSQALFAQLASGGATPNTLDFHRTALSAAAKRDQTGNSSQQQPQQQPPTSTSQPQEISNGTSAAKAETKSATGPFDPHDNDAANGLFMLAQGAQGRAGAQNAGHFPPAAVPTPAPAPAPAPAAVPVPSTIHAHPAHPTHSTPTTTQNQEMTPQFSNNHPASIDSGRAGSDNSNMSEDGPPLKPNIKGKGKRNSLSTNGRRKADDVPVKAPANKRGKGNNGLVNGSLGTSDEDEDDDDDDDLKSKLEDGGGKSKMTDEEKRKNFLERNRVAALKCRQRKKQWLANLQNKVELFSSENDALTAQITQLREEVVNLKTLLLAHKDCPVTQQQGIHGAFMSQMEPYNAQINPYGMAGPMPNQQVMAGQSVQRRYS</sequence>
<feature type="compositionally biased region" description="Low complexity" evidence="7">
    <location>
        <begin position="13"/>
        <end position="24"/>
    </location>
</feature>
<dbReference type="Pfam" id="PF11786">
    <property type="entry name" value="Aft1_HRA"/>
    <property type="match status" value="1"/>
</dbReference>
<reference evidence="9 10" key="2">
    <citation type="journal article" date="2017" name="Sci. Rep.">
        <title>Ant-infecting Ophiocordyceps genomes reveal a high diversity of potential behavioral manipulation genes and a possible major role for enterotoxins.</title>
        <authorList>
            <person name="de Bekker C."/>
            <person name="Ohm R.A."/>
            <person name="Evans H.C."/>
            <person name="Brachmann A."/>
            <person name="Hughes D.P."/>
        </authorList>
    </citation>
    <scope>NUCLEOTIDE SEQUENCE [LARGE SCALE GENOMIC DNA]</scope>
    <source>
        <strain evidence="9 10">SC16a</strain>
    </source>
</reference>
<dbReference type="Pfam" id="PF11785">
    <property type="entry name" value="Aft1_OSA"/>
    <property type="match status" value="1"/>
</dbReference>
<keyword evidence="4" id="KW-0804">Transcription</keyword>
<dbReference type="GO" id="GO:0005634">
    <property type="term" value="C:nucleus"/>
    <property type="evidence" value="ECO:0007669"/>
    <property type="project" value="UniProtKB-SubCell"/>
</dbReference>
<feature type="compositionally biased region" description="Acidic residues" evidence="7">
    <location>
        <begin position="419"/>
        <end position="430"/>
    </location>
</feature>
<dbReference type="Gene3D" id="1.20.5.170">
    <property type="match status" value="1"/>
</dbReference>
<keyword evidence="2" id="KW-0805">Transcription regulation</keyword>
<accession>A0A2A9P8P4</accession>
<dbReference type="CDD" id="cd14687">
    <property type="entry name" value="bZIP_ATF2"/>
    <property type="match status" value="1"/>
</dbReference>
<evidence type="ECO:0000256" key="5">
    <source>
        <dbReference type="ARBA" id="ARBA00023242"/>
    </source>
</evidence>
<evidence type="ECO:0000256" key="4">
    <source>
        <dbReference type="ARBA" id="ARBA00023163"/>
    </source>
</evidence>
<dbReference type="OrthoDB" id="295274at2759"/>
<evidence type="ECO:0000259" key="8">
    <source>
        <dbReference type="PROSITE" id="PS50217"/>
    </source>
</evidence>